<feature type="transmembrane region" description="Helical" evidence="2">
    <location>
        <begin position="259"/>
        <end position="276"/>
    </location>
</feature>
<comment type="caution">
    <text evidence="3">The sequence shown here is derived from an EMBL/GenBank/DDBJ whole genome shotgun (WGS) entry which is preliminary data.</text>
</comment>
<feature type="transmembrane region" description="Helical" evidence="2">
    <location>
        <begin position="604"/>
        <end position="627"/>
    </location>
</feature>
<feature type="transmembrane region" description="Helical" evidence="2">
    <location>
        <begin position="355"/>
        <end position="374"/>
    </location>
</feature>
<feature type="transmembrane region" description="Helical" evidence="2">
    <location>
        <begin position="184"/>
        <end position="205"/>
    </location>
</feature>
<feature type="transmembrane region" description="Helical" evidence="2">
    <location>
        <begin position="658"/>
        <end position="674"/>
    </location>
</feature>
<accession>A0ABD4ZF92</accession>
<feature type="transmembrane region" description="Helical" evidence="2">
    <location>
        <begin position="386"/>
        <end position="417"/>
    </location>
</feature>
<feature type="transmembrane region" description="Helical" evidence="2">
    <location>
        <begin position="64"/>
        <end position="86"/>
    </location>
</feature>
<evidence type="ECO:0000256" key="2">
    <source>
        <dbReference type="SAM" id="Phobius"/>
    </source>
</evidence>
<evidence type="ECO:0000313" key="3">
    <source>
        <dbReference type="EMBL" id="MDK6861329.1"/>
    </source>
</evidence>
<dbReference type="Pfam" id="PF19484">
    <property type="entry name" value="DUF6020"/>
    <property type="match status" value="1"/>
</dbReference>
<dbReference type="RefSeq" id="WP_285064373.1">
    <property type="nucleotide sequence ID" value="NZ_JASOLZ010000002.1"/>
</dbReference>
<proteinExistence type="predicted"/>
<dbReference type="Proteomes" id="UP001238969">
    <property type="component" value="Unassembled WGS sequence"/>
</dbReference>
<name>A0ABD4ZF92_GARVA</name>
<keyword evidence="2" id="KW-0812">Transmembrane</keyword>
<dbReference type="InterPro" id="IPR046062">
    <property type="entry name" value="DUF6020"/>
</dbReference>
<feature type="transmembrane region" description="Helical" evidence="2">
    <location>
        <begin position="282"/>
        <end position="307"/>
    </location>
</feature>
<protein>
    <submittedName>
        <fullName evidence="3">DUF6020 family protein</fullName>
    </submittedName>
</protein>
<feature type="transmembrane region" description="Helical" evidence="2">
    <location>
        <begin position="98"/>
        <end position="119"/>
    </location>
</feature>
<evidence type="ECO:0000256" key="1">
    <source>
        <dbReference type="SAM" id="MobiDB-lite"/>
    </source>
</evidence>
<feature type="transmembrane region" description="Helical" evidence="2">
    <location>
        <begin position="634"/>
        <end position="652"/>
    </location>
</feature>
<feature type="transmembrane region" description="Helical" evidence="2">
    <location>
        <begin position="327"/>
        <end position="349"/>
    </location>
</feature>
<dbReference type="EMBL" id="JASOLZ010000002">
    <property type="protein sequence ID" value="MDK6861329.1"/>
    <property type="molecule type" value="Genomic_DNA"/>
</dbReference>
<sequence length="724" mass="82251">MKFIKNDYASAKTVAEPTDTCNAKPDTKNDIKPDTKSEMKIDPKTSTSKTSLTKTSIFNLVSQLATQALILFTCIWLALCTSLGVIYRNQGSLTDFNWVNALIFAAVFCVYYAILRSIIHFGKNNKNDKILKILKILKITTYKITKPLFHPFRSIAAKKPKIIFSIKRTLEWCFYHSTCRKRNIFLTLIIGWLWAPITLLAAYGADICSQIREYSWTWNQITGIKQPYIGFFSFVPADIYPTAHYLWPAKPTYLSDQHNIVLTLIYGAVAAVSRYFTESNDAGIILLAIMQFILAAWCCAATANRFLNTPWAKSKTSGTQAALPTPIFFRSAVIITFLFSPLVVFSTIALTKSPLFAFAFVWWFGISYELHCTIQNTKISRKHTILELIISVCIMLIAAKYAWYILVIQFVLLMFYSIKRWKIWVLCILLPTILIHGAIIIAISSGAIINGDPIESRGVQLQQIARIAKLDPKSIPHKAAREIAPIFNLNQTAEAYTPQDADPVKSSGLQSKKVSYRWRYITKDDMKKFNHAWWLMVKHSPIVATDAFLAKSYGYFDILDIPYVGPEYYINTDNIKNSEWIRYWLPEWRAGVSNTVESWSNTPILGWLIHGNLYVVGTLLIGVAEIVLKRWKTLVLHIPLALLIGVMVLAPANNFERHMLPITFVFFFTALTFLRESKLLGRDNIIDITSNTKIENTSQLQKLSESSESQKLTKLNIETIGGDK</sequence>
<evidence type="ECO:0000313" key="4">
    <source>
        <dbReference type="Proteomes" id="UP001238969"/>
    </source>
</evidence>
<keyword evidence="2" id="KW-0472">Membrane</keyword>
<gene>
    <name evidence="3" type="ORF">QP355_01495</name>
</gene>
<organism evidence="3 4">
    <name type="scientific">Gardnerella vaginalis</name>
    <dbReference type="NCBI Taxonomy" id="2702"/>
    <lineage>
        <taxon>Bacteria</taxon>
        <taxon>Bacillati</taxon>
        <taxon>Actinomycetota</taxon>
        <taxon>Actinomycetes</taxon>
        <taxon>Bifidobacteriales</taxon>
        <taxon>Bifidobacteriaceae</taxon>
        <taxon>Gardnerella</taxon>
    </lineage>
</organism>
<feature type="region of interest" description="Disordered" evidence="1">
    <location>
        <begin position="19"/>
        <end position="47"/>
    </location>
</feature>
<reference evidence="3 4" key="1">
    <citation type="submission" date="2023-05" db="EMBL/GenBank/DDBJ databases">
        <title>Cataloging the Phylogenetic Diversity of Human Bladder Bacteria.</title>
        <authorList>
            <person name="Du J."/>
        </authorList>
    </citation>
    <scope>NUCLEOTIDE SEQUENCE [LARGE SCALE GENOMIC DNA]</scope>
    <source>
        <strain evidence="3 4">UMB6972</strain>
    </source>
</reference>
<feature type="transmembrane region" description="Helical" evidence="2">
    <location>
        <begin position="423"/>
        <end position="449"/>
    </location>
</feature>
<feature type="compositionally biased region" description="Basic and acidic residues" evidence="1">
    <location>
        <begin position="25"/>
        <end position="43"/>
    </location>
</feature>
<dbReference type="AlphaFoldDB" id="A0ABD4ZF92"/>
<keyword evidence="2" id="KW-1133">Transmembrane helix</keyword>